<dbReference type="Pfam" id="PF04361">
    <property type="entry name" value="DUF494"/>
    <property type="match status" value="1"/>
</dbReference>
<sequence>MFEVLVYMFENYIDTHFRPDDNTMSKELFAAGFDEEDINGAFDWFNQLEQMADQPDVYGKACHANTRIFTELELNKISGESIGFILFLVQANILNTTQRELVLELAMNLPQLKINIEEMRWIVLMTTWGASKSGTDKTKEYLFIEDVLINKQKPTLH</sequence>
<dbReference type="HAMAP" id="MF_00598">
    <property type="entry name" value="Smg"/>
    <property type="match status" value="1"/>
</dbReference>
<accession>A0A1J5S372</accession>
<reference evidence="1" key="1">
    <citation type="submission" date="2016-10" db="EMBL/GenBank/DDBJ databases">
        <title>Sequence of Gallionella enrichment culture.</title>
        <authorList>
            <person name="Poehlein A."/>
            <person name="Muehling M."/>
            <person name="Daniel R."/>
        </authorList>
    </citation>
    <scope>NUCLEOTIDE SEQUENCE</scope>
</reference>
<dbReference type="InterPro" id="IPR007456">
    <property type="entry name" value="Smg"/>
</dbReference>
<protein>
    <submittedName>
        <fullName evidence="1">Protein Smg</fullName>
    </submittedName>
</protein>
<organism evidence="1">
    <name type="scientific">mine drainage metagenome</name>
    <dbReference type="NCBI Taxonomy" id="410659"/>
    <lineage>
        <taxon>unclassified sequences</taxon>
        <taxon>metagenomes</taxon>
        <taxon>ecological metagenomes</taxon>
    </lineage>
</organism>
<dbReference type="AlphaFoldDB" id="A0A1J5S372"/>
<dbReference type="PANTHER" id="PTHR38692:SF1">
    <property type="entry name" value="PROTEIN SMG"/>
    <property type="match status" value="1"/>
</dbReference>
<evidence type="ECO:0000313" key="1">
    <source>
        <dbReference type="EMBL" id="OIR02530.1"/>
    </source>
</evidence>
<proteinExistence type="inferred from homology"/>
<name>A0A1J5S372_9ZZZZ</name>
<comment type="caution">
    <text evidence="1">The sequence shown here is derived from an EMBL/GenBank/DDBJ whole genome shotgun (WGS) entry which is preliminary data.</text>
</comment>
<gene>
    <name evidence="1" type="primary">smg_4</name>
    <name evidence="1" type="ORF">GALL_154810</name>
</gene>
<dbReference type="EMBL" id="MLJW01000074">
    <property type="protein sequence ID" value="OIR02530.1"/>
    <property type="molecule type" value="Genomic_DNA"/>
</dbReference>
<dbReference type="PANTHER" id="PTHR38692">
    <property type="entry name" value="PROTEIN SMG"/>
    <property type="match status" value="1"/>
</dbReference>